<dbReference type="GO" id="GO:0016024">
    <property type="term" value="P:CDP-diacylglycerol biosynthetic process"/>
    <property type="evidence" value="ECO:0007669"/>
    <property type="project" value="UniProtKB-UniPathway"/>
</dbReference>
<keyword evidence="9" id="KW-0444">Lipid biosynthesis</keyword>
<comment type="pathway">
    <text evidence="4">Lipid metabolism.</text>
</comment>
<evidence type="ECO:0000256" key="7">
    <source>
        <dbReference type="ARBA" id="ARBA00019373"/>
    </source>
</evidence>
<dbReference type="GO" id="GO:0004605">
    <property type="term" value="F:phosphatidate cytidylyltransferase activity"/>
    <property type="evidence" value="ECO:0007669"/>
    <property type="project" value="UniProtKB-EC"/>
</dbReference>
<dbReference type="EC" id="2.7.7.41" evidence="6 18"/>
<comment type="similarity">
    <text evidence="5 18">Belongs to the CDS family.</text>
</comment>
<keyword evidence="12 18" id="KW-0548">Nucleotidyltransferase</keyword>
<keyword evidence="15" id="KW-0472">Membrane</keyword>
<keyword evidence="10 18" id="KW-0808">Transferase</keyword>
<evidence type="ECO:0000313" key="19">
    <source>
        <dbReference type="EMBL" id="SUB86764.1"/>
    </source>
</evidence>
<dbReference type="Proteomes" id="UP000255469">
    <property type="component" value="Unassembled WGS sequence"/>
</dbReference>
<gene>
    <name evidence="19" type="primary">cdsA</name>
    <name evidence="19" type="ORF">NCTC13067_00412</name>
</gene>
<comment type="subcellular location">
    <subcellularLocation>
        <location evidence="2">Cell membrane</location>
        <topology evidence="2">Multi-pass membrane protein</topology>
    </subcellularLocation>
</comment>
<dbReference type="GO" id="GO:0005886">
    <property type="term" value="C:plasma membrane"/>
    <property type="evidence" value="ECO:0007669"/>
    <property type="project" value="UniProtKB-SubCell"/>
</dbReference>
<dbReference type="PANTHER" id="PTHR46382:SF1">
    <property type="entry name" value="PHOSPHATIDATE CYTIDYLYLTRANSFERASE"/>
    <property type="match status" value="1"/>
</dbReference>
<evidence type="ECO:0000256" key="6">
    <source>
        <dbReference type="ARBA" id="ARBA00012487"/>
    </source>
</evidence>
<keyword evidence="14" id="KW-0443">Lipid metabolism</keyword>
<dbReference type="PANTHER" id="PTHR46382">
    <property type="entry name" value="PHOSPHATIDATE CYTIDYLYLTRANSFERASE"/>
    <property type="match status" value="1"/>
</dbReference>
<evidence type="ECO:0000256" key="13">
    <source>
        <dbReference type="ARBA" id="ARBA00022989"/>
    </source>
</evidence>
<evidence type="ECO:0000256" key="15">
    <source>
        <dbReference type="ARBA" id="ARBA00023136"/>
    </source>
</evidence>
<evidence type="ECO:0000256" key="12">
    <source>
        <dbReference type="ARBA" id="ARBA00022695"/>
    </source>
</evidence>
<evidence type="ECO:0000256" key="1">
    <source>
        <dbReference type="ARBA" id="ARBA00001698"/>
    </source>
</evidence>
<organism evidence="19 20">
    <name type="scientific">Prevotella denticola</name>
    <dbReference type="NCBI Taxonomy" id="28129"/>
    <lineage>
        <taxon>Bacteria</taxon>
        <taxon>Pseudomonadati</taxon>
        <taxon>Bacteroidota</taxon>
        <taxon>Bacteroidia</taxon>
        <taxon>Bacteroidales</taxon>
        <taxon>Prevotellaceae</taxon>
        <taxon>Prevotella</taxon>
    </lineage>
</organism>
<dbReference type="EMBL" id="UGTM01000001">
    <property type="protein sequence ID" value="SUB86764.1"/>
    <property type="molecule type" value="Genomic_DNA"/>
</dbReference>
<keyword evidence="17" id="KW-1208">Phospholipid metabolism</keyword>
<evidence type="ECO:0000256" key="2">
    <source>
        <dbReference type="ARBA" id="ARBA00004651"/>
    </source>
</evidence>
<keyword evidence="16" id="KW-0594">Phospholipid biosynthesis</keyword>
<dbReference type="UniPathway" id="UPA00557">
    <property type="reaction ID" value="UER00614"/>
</dbReference>
<evidence type="ECO:0000256" key="4">
    <source>
        <dbReference type="ARBA" id="ARBA00005189"/>
    </source>
</evidence>
<dbReference type="InterPro" id="IPR000374">
    <property type="entry name" value="PC_trans"/>
</dbReference>
<keyword evidence="11 18" id="KW-0812">Transmembrane</keyword>
<evidence type="ECO:0000256" key="16">
    <source>
        <dbReference type="ARBA" id="ARBA00023209"/>
    </source>
</evidence>
<evidence type="ECO:0000256" key="11">
    <source>
        <dbReference type="ARBA" id="ARBA00022692"/>
    </source>
</evidence>
<evidence type="ECO:0000256" key="5">
    <source>
        <dbReference type="ARBA" id="ARBA00010185"/>
    </source>
</evidence>
<evidence type="ECO:0000256" key="3">
    <source>
        <dbReference type="ARBA" id="ARBA00005119"/>
    </source>
</evidence>
<evidence type="ECO:0000256" key="17">
    <source>
        <dbReference type="ARBA" id="ARBA00023264"/>
    </source>
</evidence>
<reference evidence="19 20" key="1">
    <citation type="submission" date="2018-06" db="EMBL/GenBank/DDBJ databases">
        <authorList>
            <consortium name="Pathogen Informatics"/>
            <person name="Doyle S."/>
        </authorList>
    </citation>
    <scope>NUCLEOTIDE SEQUENCE [LARGE SCALE GENOMIC DNA]</scope>
    <source>
        <strain evidence="19 20">NCTC13067</strain>
    </source>
</reference>
<keyword evidence="8" id="KW-1003">Cell membrane</keyword>
<comment type="pathway">
    <text evidence="3 18">Phospholipid metabolism; CDP-diacylglycerol biosynthesis; CDP-diacylglycerol from sn-glycerol 3-phosphate: step 3/3.</text>
</comment>
<dbReference type="PROSITE" id="PS01315">
    <property type="entry name" value="CDS"/>
    <property type="match status" value="1"/>
</dbReference>
<sequence>MSDKQKNLIVRAITGIIFVAVMVLGILHPYSLIVLFAFITGAALWEYTGLVNNIKGVKVNRFISTIAGVYFFLSTAGLRLAPGEGFIVFIPYVLTIMYLFVAELYLKNENPVNSWAYTMLGQLYIALPFSLINILAFQQNEAGQTTFDFLLPLSVFIFLWTNDTGAYVSGSLFGRHKLFPRISPGKSWEGSIGGGILVLVVAGFIGYFANMGATPHILDIPAWTGLGLVVVIFGTWGDLVESLFKRTLGIKDSGKILPGHGGMLDRFDSSLMAIPAAVVYLYTLTLIQG</sequence>
<dbReference type="Pfam" id="PF01148">
    <property type="entry name" value="CTP_transf_1"/>
    <property type="match status" value="1"/>
</dbReference>
<dbReference type="AlphaFoldDB" id="A0A379E369"/>
<evidence type="ECO:0000313" key="20">
    <source>
        <dbReference type="Proteomes" id="UP000255469"/>
    </source>
</evidence>
<comment type="catalytic activity">
    <reaction evidence="1 18">
        <text>a 1,2-diacyl-sn-glycero-3-phosphate + CTP + H(+) = a CDP-1,2-diacyl-sn-glycerol + diphosphate</text>
        <dbReference type="Rhea" id="RHEA:16229"/>
        <dbReference type="ChEBI" id="CHEBI:15378"/>
        <dbReference type="ChEBI" id="CHEBI:33019"/>
        <dbReference type="ChEBI" id="CHEBI:37563"/>
        <dbReference type="ChEBI" id="CHEBI:58332"/>
        <dbReference type="ChEBI" id="CHEBI:58608"/>
        <dbReference type="EC" id="2.7.7.41"/>
    </reaction>
</comment>
<evidence type="ECO:0000256" key="9">
    <source>
        <dbReference type="ARBA" id="ARBA00022516"/>
    </source>
</evidence>
<proteinExistence type="inferred from homology"/>
<evidence type="ECO:0000256" key="18">
    <source>
        <dbReference type="RuleBase" id="RU003938"/>
    </source>
</evidence>
<keyword evidence="13" id="KW-1133">Transmembrane helix</keyword>
<evidence type="ECO:0000256" key="10">
    <source>
        <dbReference type="ARBA" id="ARBA00022679"/>
    </source>
</evidence>
<dbReference type="RefSeq" id="WP_029216471.1">
    <property type="nucleotide sequence ID" value="NZ_CAJPOG010000066.1"/>
</dbReference>
<evidence type="ECO:0000256" key="8">
    <source>
        <dbReference type="ARBA" id="ARBA00022475"/>
    </source>
</evidence>
<accession>A0A379E369</accession>
<protein>
    <recommendedName>
        <fullName evidence="7 18">Phosphatidate cytidylyltransferase</fullName>
        <ecNumber evidence="6 18">2.7.7.41</ecNumber>
    </recommendedName>
</protein>
<evidence type="ECO:0000256" key="14">
    <source>
        <dbReference type="ARBA" id="ARBA00023098"/>
    </source>
</evidence>
<name>A0A379E369_9BACT</name>